<reference evidence="2" key="1">
    <citation type="submission" date="2016-10" db="EMBL/GenBank/DDBJ databases">
        <authorList>
            <person name="Varghese N."/>
            <person name="Submissions S."/>
        </authorList>
    </citation>
    <scope>NUCLEOTIDE SEQUENCE [LARGE SCALE GENOMIC DNA]</scope>
    <source>
        <strain evidence="2">ATCC 25963</strain>
    </source>
</reference>
<dbReference type="Pfam" id="PF21893">
    <property type="entry name" value="DUF6918"/>
    <property type="match status" value="1"/>
</dbReference>
<dbReference type="RefSeq" id="WP_143140842.1">
    <property type="nucleotide sequence ID" value="NZ_FOMX01000017.1"/>
</dbReference>
<protein>
    <submittedName>
        <fullName evidence="1">Uncharacterized protein</fullName>
    </submittedName>
</protein>
<sequence>MATLVEIFTREDVRPQVVRACASLIDAEVKSKTGLSALAIKAGYKLVAAIRPSMVADVVDRLLPEFAAALEPVYVESREQAARDGAPLPEVFAAHVTTEAPRVAQALLTVTDRRAAKASGPLRKTYDRLRDSAEAHVRIAVPGLARTLAPFLA</sequence>
<gene>
    <name evidence="1" type="ORF">SAMN02745121_05067</name>
</gene>
<dbReference type="EMBL" id="FOMX01000017">
    <property type="protein sequence ID" value="SFE66141.1"/>
    <property type="molecule type" value="Genomic_DNA"/>
</dbReference>
<evidence type="ECO:0000313" key="2">
    <source>
        <dbReference type="Proteomes" id="UP000199400"/>
    </source>
</evidence>
<name>A0A1I2CCT8_9BACT</name>
<proteinExistence type="predicted"/>
<dbReference type="OrthoDB" id="530636at2"/>
<dbReference type="InterPro" id="IPR054211">
    <property type="entry name" value="DUF6918"/>
</dbReference>
<evidence type="ECO:0000313" key="1">
    <source>
        <dbReference type="EMBL" id="SFE66141.1"/>
    </source>
</evidence>
<dbReference type="STRING" id="54.SAMN02745121_05067"/>
<dbReference type="Proteomes" id="UP000199400">
    <property type="component" value="Unassembled WGS sequence"/>
</dbReference>
<keyword evidence="2" id="KW-1185">Reference proteome</keyword>
<dbReference type="AlphaFoldDB" id="A0A1I2CCT8"/>
<organism evidence="1 2">
    <name type="scientific">Nannocystis exedens</name>
    <dbReference type="NCBI Taxonomy" id="54"/>
    <lineage>
        <taxon>Bacteria</taxon>
        <taxon>Pseudomonadati</taxon>
        <taxon>Myxococcota</taxon>
        <taxon>Polyangia</taxon>
        <taxon>Nannocystales</taxon>
        <taxon>Nannocystaceae</taxon>
        <taxon>Nannocystis</taxon>
    </lineage>
</organism>
<accession>A0A1I2CCT8</accession>